<sequence>MEGYYTGRISSIDAKHGFVKVTYPQENNIVSGWLPLLGNEYNVPEVGALVATILDEKGEGVCLGKIFSYGQPPPVSDGYGKAFAGVKITAKDGTVNIDLGGASVVYRKSTGTLKLSAEKIVLDGYDPT</sequence>
<evidence type="ECO:0000313" key="1">
    <source>
        <dbReference type="EMBL" id="HIU56189.1"/>
    </source>
</evidence>
<dbReference type="Proteomes" id="UP000824109">
    <property type="component" value="Unassembled WGS sequence"/>
</dbReference>
<dbReference type="EMBL" id="DVNB01000002">
    <property type="protein sequence ID" value="HIU56189.1"/>
    <property type="molecule type" value="Genomic_DNA"/>
</dbReference>
<gene>
    <name evidence="1" type="ORF">IAA61_00080</name>
</gene>
<accession>A0A9D1M9M2</accession>
<evidence type="ECO:0000313" key="2">
    <source>
        <dbReference type="Proteomes" id="UP000824109"/>
    </source>
</evidence>
<comment type="caution">
    <text evidence="1">The sequence shown here is derived from an EMBL/GenBank/DDBJ whole genome shotgun (WGS) entry which is preliminary data.</text>
</comment>
<dbReference type="AlphaFoldDB" id="A0A9D1M9M2"/>
<proteinExistence type="predicted"/>
<name>A0A9D1M9M2_9FIRM</name>
<protein>
    <submittedName>
        <fullName evidence="1">Uncharacterized protein</fullName>
    </submittedName>
</protein>
<reference evidence="1" key="2">
    <citation type="journal article" date="2021" name="PeerJ">
        <title>Extensive microbial diversity within the chicken gut microbiome revealed by metagenomics and culture.</title>
        <authorList>
            <person name="Gilroy R."/>
            <person name="Ravi A."/>
            <person name="Getino M."/>
            <person name="Pursley I."/>
            <person name="Horton D.L."/>
            <person name="Alikhan N.F."/>
            <person name="Baker D."/>
            <person name="Gharbi K."/>
            <person name="Hall N."/>
            <person name="Watson M."/>
            <person name="Adriaenssens E.M."/>
            <person name="Foster-Nyarko E."/>
            <person name="Jarju S."/>
            <person name="Secka A."/>
            <person name="Antonio M."/>
            <person name="Oren A."/>
            <person name="Chaudhuri R.R."/>
            <person name="La Ragione R."/>
            <person name="Hildebrand F."/>
            <person name="Pallen M.J."/>
        </authorList>
    </citation>
    <scope>NUCLEOTIDE SEQUENCE</scope>
    <source>
        <strain evidence="1">USAMLcec3-3695</strain>
    </source>
</reference>
<organism evidence="1 2">
    <name type="scientific">Candidatus Ornithomonoglobus merdipullorum</name>
    <dbReference type="NCBI Taxonomy" id="2840895"/>
    <lineage>
        <taxon>Bacteria</taxon>
        <taxon>Bacillati</taxon>
        <taxon>Bacillota</taxon>
        <taxon>Clostridia</taxon>
        <taxon>Candidatus Ornithomonoglobus</taxon>
    </lineage>
</organism>
<reference evidence="1" key="1">
    <citation type="submission" date="2020-10" db="EMBL/GenBank/DDBJ databases">
        <authorList>
            <person name="Gilroy R."/>
        </authorList>
    </citation>
    <scope>NUCLEOTIDE SEQUENCE</scope>
    <source>
        <strain evidence="1">USAMLcec3-3695</strain>
    </source>
</reference>